<dbReference type="RefSeq" id="XP_042994109.1">
    <property type="nucleotide sequence ID" value="XM_043138175.1"/>
</dbReference>
<sequence length="317" mass="34918">MGRDHATSGSEDEESIGGSELTDGAADATIRRKPRARMPRKSTRYAVAQPAPQLRTKQRHLVQILPRLLLQLQEIGDKRAIPAFDLIPAQLVAGTLIIPKLAKHFPRIFHANAELSQNDVLLVRSEDYASTTPKHSSLHRENARRLRHDKEIIAVISAPSPKGRGEAAEIILEDGLPWSASIMANGSYEFTRIDEDGQVATARWTFSIIDPSSRRHPILGSLTMETLEVYDSYVTLSTSSGRFPPSRPFGPQAAGVREQSTSSVSFSNSSDSQSRVTVEVLPAQKALMIATASWIQLQQHDWPASVTPKFAKIHVYG</sequence>
<accession>A0A8E5HJ72</accession>
<dbReference type="OrthoDB" id="5404323at2759"/>
<dbReference type="KEGG" id="uvi:66061455"/>
<feature type="region of interest" description="Disordered" evidence="1">
    <location>
        <begin position="1"/>
        <end position="48"/>
    </location>
</feature>
<reference evidence="2" key="1">
    <citation type="submission" date="2020-03" db="EMBL/GenBank/DDBJ databases">
        <title>A mixture of massive structural variations and highly conserved coding sequences in Ustilaginoidea virens genome.</title>
        <authorList>
            <person name="Zhang K."/>
            <person name="Zhao Z."/>
            <person name="Zhang Z."/>
            <person name="Li Y."/>
            <person name="Hsiang T."/>
            <person name="Sun W."/>
        </authorList>
    </citation>
    <scope>NUCLEOTIDE SEQUENCE</scope>
    <source>
        <strain evidence="2">UV-8b</strain>
    </source>
</reference>
<dbReference type="GeneID" id="66061455"/>
<dbReference type="Proteomes" id="UP000027002">
    <property type="component" value="Chromosome 1"/>
</dbReference>
<dbReference type="AlphaFoldDB" id="A0A8E5HJ72"/>
<evidence type="ECO:0000256" key="1">
    <source>
        <dbReference type="SAM" id="MobiDB-lite"/>
    </source>
</evidence>
<keyword evidence="3" id="KW-1185">Reference proteome</keyword>
<name>A0A8E5HJ72_USTVR</name>
<dbReference type="EMBL" id="CP072753">
    <property type="protein sequence ID" value="QUC16436.1"/>
    <property type="molecule type" value="Genomic_DNA"/>
</dbReference>
<evidence type="ECO:0000313" key="2">
    <source>
        <dbReference type="EMBL" id="QUC16436.1"/>
    </source>
</evidence>
<evidence type="ECO:0000313" key="3">
    <source>
        <dbReference type="Proteomes" id="UP000027002"/>
    </source>
</evidence>
<feature type="compositionally biased region" description="Low complexity" evidence="1">
    <location>
        <begin position="260"/>
        <end position="269"/>
    </location>
</feature>
<feature type="compositionally biased region" description="Basic residues" evidence="1">
    <location>
        <begin position="31"/>
        <end position="43"/>
    </location>
</feature>
<proteinExistence type="predicted"/>
<feature type="region of interest" description="Disordered" evidence="1">
    <location>
        <begin position="241"/>
        <end position="269"/>
    </location>
</feature>
<gene>
    <name evidence="2" type="ORF">UV8b_00677</name>
</gene>
<protein>
    <submittedName>
        <fullName evidence="2">Uncharacterized protein</fullName>
    </submittedName>
</protein>
<organism evidence="2 3">
    <name type="scientific">Ustilaginoidea virens</name>
    <name type="common">Rice false smut fungus</name>
    <name type="synonym">Villosiclava virens</name>
    <dbReference type="NCBI Taxonomy" id="1159556"/>
    <lineage>
        <taxon>Eukaryota</taxon>
        <taxon>Fungi</taxon>
        <taxon>Dikarya</taxon>
        <taxon>Ascomycota</taxon>
        <taxon>Pezizomycotina</taxon>
        <taxon>Sordariomycetes</taxon>
        <taxon>Hypocreomycetidae</taxon>
        <taxon>Hypocreales</taxon>
        <taxon>Clavicipitaceae</taxon>
        <taxon>Ustilaginoidea</taxon>
    </lineage>
</organism>